<feature type="region of interest" description="Disordered" evidence="4">
    <location>
        <begin position="1"/>
        <end position="51"/>
    </location>
</feature>
<keyword evidence="5" id="KW-0472">Membrane</keyword>
<keyword evidence="7" id="KW-1185">Reference proteome</keyword>
<protein>
    <submittedName>
        <fullName evidence="6">Lysozyme</fullName>
    </submittedName>
</protein>
<dbReference type="GO" id="GO:0016998">
    <property type="term" value="P:cell wall macromolecule catabolic process"/>
    <property type="evidence" value="ECO:0007669"/>
    <property type="project" value="InterPro"/>
</dbReference>
<dbReference type="EMBL" id="FPCA01000010">
    <property type="protein sequence ID" value="SFV01677.1"/>
    <property type="molecule type" value="Genomic_DNA"/>
</dbReference>
<keyword evidence="2" id="KW-0378">Hydrolase</keyword>
<dbReference type="STRING" id="388950.GCA_001611675_03162"/>
<dbReference type="GO" id="GO:0009253">
    <property type="term" value="P:peptidoglycan catabolic process"/>
    <property type="evidence" value="ECO:0007669"/>
    <property type="project" value="InterPro"/>
</dbReference>
<keyword evidence="5" id="KW-1133">Transmembrane helix</keyword>
<feature type="transmembrane region" description="Helical" evidence="5">
    <location>
        <begin position="56"/>
        <end position="77"/>
    </location>
</feature>
<sequence>MAARTKQPVDEWPIPKPKLPPRKMKPPVPKAPAPVKRKPSAKKPRRKKGQQPPRRFWIGLALLLAIIALVFYVEYFVEKPAPVWPEGHTVYGVDVSHYQKEVDWQQVRENQIAFAFVKATEGVSLKDKHFQRNWAGADSAGIIRGAYHFYLPYLDPEQQANNFLATVKISSGDLPPVLDIEVRGRKSAAQLRKDLKVWLDVVENAYGVRPIIYTGYSFYIDYLAGHFDSYPLWIAHYDVPKLKIEKSTTRKLHFWQYTDIGEVGGVEGRVDCNVFYGSMRDLREMCVK</sequence>
<dbReference type="SUPFAM" id="SSF51445">
    <property type="entry name" value="(Trans)glycosidases"/>
    <property type="match status" value="1"/>
</dbReference>
<dbReference type="PANTHER" id="PTHR34135:SF2">
    <property type="entry name" value="LYSOZYME"/>
    <property type="match status" value="1"/>
</dbReference>
<evidence type="ECO:0000256" key="5">
    <source>
        <dbReference type="SAM" id="Phobius"/>
    </source>
</evidence>
<dbReference type="Pfam" id="PF01183">
    <property type="entry name" value="Glyco_hydro_25"/>
    <property type="match status" value="1"/>
</dbReference>
<dbReference type="InterPro" id="IPR017853">
    <property type="entry name" value="GH"/>
</dbReference>
<dbReference type="InterPro" id="IPR018077">
    <property type="entry name" value="Glyco_hydro_fam25_subgr"/>
</dbReference>
<feature type="compositionally biased region" description="Basic residues" evidence="4">
    <location>
        <begin position="35"/>
        <end position="49"/>
    </location>
</feature>
<proteinExistence type="inferred from homology"/>
<keyword evidence="3" id="KW-0326">Glycosidase</keyword>
<dbReference type="GO" id="GO:0016052">
    <property type="term" value="P:carbohydrate catabolic process"/>
    <property type="evidence" value="ECO:0007669"/>
    <property type="project" value="TreeGrafter"/>
</dbReference>
<organism evidence="6 7">
    <name type="scientific">Pontibacter akesuensis</name>
    <dbReference type="NCBI Taxonomy" id="388950"/>
    <lineage>
        <taxon>Bacteria</taxon>
        <taxon>Pseudomonadati</taxon>
        <taxon>Bacteroidota</taxon>
        <taxon>Cytophagia</taxon>
        <taxon>Cytophagales</taxon>
        <taxon>Hymenobacteraceae</taxon>
        <taxon>Pontibacter</taxon>
    </lineage>
</organism>
<evidence type="ECO:0000256" key="2">
    <source>
        <dbReference type="ARBA" id="ARBA00022801"/>
    </source>
</evidence>
<accession>A0A1I7KW73</accession>
<dbReference type="PANTHER" id="PTHR34135">
    <property type="entry name" value="LYSOZYME"/>
    <property type="match status" value="1"/>
</dbReference>
<evidence type="ECO:0000256" key="1">
    <source>
        <dbReference type="ARBA" id="ARBA00010646"/>
    </source>
</evidence>
<evidence type="ECO:0000256" key="3">
    <source>
        <dbReference type="ARBA" id="ARBA00023295"/>
    </source>
</evidence>
<name>A0A1I7KW73_9BACT</name>
<dbReference type="GO" id="GO:0003796">
    <property type="term" value="F:lysozyme activity"/>
    <property type="evidence" value="ECO:0007669"/>
    <property type="project" value="InterPro"/>
</dbReference>
<dbReference type="PROSITE" id="PS51904">
    <property type="entry name" value="GLYCOSYL_HYDROL_F25_2"/>
    <property type="match status" value="1"/>
</dbReference>
<dbReference type="RefSeq" id="WP_082815271.1">
    <property type="nucleotide sequence ID" value="NZ_BMXC01000007.1"/>
</dbReference>
<dbReference type="Gene3D" id="3.20.20.80">
    <property type="entry name" value="Glycosidases"/>
    <property type="match status" value="1"/>
</dbReference>
<dbReference type="InterPro" id="IPR002053">
    <property type="entry name" value="Glyco_hydro_25"/>
</dbReference>
<evidence type="ECO:0000256" key="4">
    <source>
        <dbReference type="SAM" id="MobiDB-lite"/>
    </source>
</evidence>
<dbReference type="Proteomes" id="UP000182491">
    <property type="component" value="Unassembled WGS sequence"/>
</dbReference>
<keyword evidence="5" id="KW-0812">Transmembrane</keyword>
<gene>
    <name evidence="6" type="ORF">SAMN04487941_0025</name>
</gene>
<dbReference type="OrthoDB" id="9798192at2"/>
<comment type="similarity">
    <text evidence="1">Belongs to the glycosyl hydrolase 25 family.</text>
</comment>
<reference evidence="7" key="1">
    <citation type="submission" date="2016-10" db="EMBL/GenBank/DDBJ databases">
        <authorList>
            <person name="Varghese N."/>
        </authorList>
    </citation>
    <scope>NUCLEOTIDE SEQUENCE [LARGE SCALE GENOMIC DNA]</scope>
    <source>
        <strain evidence="7">DSM 18820</strain>
    </source>
</reference>
<dbReference type="AlphaFoldDB" id="A0A1I7KW73"/>
<dbReference type="SMART" id="SM00641">
    <property type="entry name" value="Glyco_25"/>
    <property type="match status" value="1"/>
</dbReference>
<evidence type="ECO:0000313" key="7">
    <source>
        <dbReference type="Proteomes" id="UP000182491"/>
    </source>
</evidence>
<dbReference type="CDD" id="cd06524">
    <property type="entry name" value="GH25_YegX-like"/>
    <property type="match status" value="1"/>
</dbReference>
<evidence type="ECO:0000313" key="6">
    <source>
        <dbReference type="EMBL" id="SFV01677.1"/>
    </source>
</evidence>